<sequence>MLTRMLPESTSYNLMIYPTDPSIPIFVVQNQTPPNNIGDITVVNRTILYDYELMDIYLSIKPDIYNENSESGYKCTHMNMGEHDHKRPDFNKSKSGWICAPFTINMEDINSKDFYLLTDSNILNENYTDYSTWIIDTPDNKILNAHKFTSKPININSIISDLSKNKSKETFVLHIFTSGDKEKYFNTYLVGVTKGTPPEDVKINHLKPQPAFFVLKIWM</sequence>
<dbReference type="RefSeq" id="WP_223790614.1">
    <property type="nucleotide sequence ID" value="NZ_JAIOUQ010000003.1"/>
</dbReference>
<organism evidence="1 2">
    <name type="scientific">Methanobacterium spitsbergense</name>
    <dbReference type="NCBI Taxonomy" id="2874285"/>
    <lineage>
        <taxon>Archaea</taxon>
        <taxon>Methanobacteriati</taxon>
        <taxon>Methanobacteriota</taxon>
        <taxon>Methanomada group</taxon>
        <taxon>Methanobacteria</taxon>
        <taxon>Methanobacteriales</taxon>
        <taxon>Methanobacteriaceae</taxon>
        <taxon>Methanobacterium</taxon>
    </lineage>
</organism>
<evidence type="ECO:0000313" key="1">
    <source>
        <dbReference type="EMBL" id="MBZ2164977.1"/>
    </source>
</evidence>
<gene>
    <name evidence="1" type="ORF">K8N75_02810</name>
</gene>
<dbReference type="Proteomes" id="UP000825933">
    <property type="component" value="Unassembled WGS sequence"/>
</dbReference>
<name>A0A8T5US82_9EURY</name>
<keyword evidence="2" id="KW-1185">Reference proteome</keyword>
<reference evidence="2" key="1">
    <citation type="journal article" date="2022" name="Microbiol. Resour. Announc.">
        <title>Draft Genome Sequence of a Methanogenic Archaeon from West Spitsbergen Permafrost.</title>
        <authorList>
            <person name="Trubitsyn V."/>
            <person name="Rivkina E."/>
            <person name="Shcherbakova V."/>
        </authorList>
    </citation>
    <scope>NUCLEOTIDE SEQUENCE [LARGE SCALE GENOMIC DNA]</scope>
    <source>
        <strain evidence="2">VT</strain>
    </source>
</reference>
<accession>A0A8T5US82</accession>
<evidence type="ECO:0000313" key="2">
    <source>
        <dbReference type="Proteomes" id="UP000825933"/>
    </source>
</evidence>
<comment type="caution">
    <text evidence="1">The sequence shown here is derived from an EMBL/GenBank/DDBJ whole genome shotgun (WGS) entry which is preliminary data.</text>
</comment>
<proteinExistence type="predicted"/>
<protein>
    <submittedName>
        <fullName evidence="1">Uncharacterized protein</fullName>
    </submittedName>
</protein>
<dbReference type="EMBL" id="JAIOUQ010000003">
    <property type="protein sequence ID" value="MBZ2164977.1"/>
    <property type="molecule type" value="Genomic_DNA"/>
</dbReference>
<dbReference type="AlphaFoldDB" id="A0A8T5US82"/>